<sequence length="114" mass="13288">LLCERRIPLYDFWCGLINLPLLQDIALQLFRCAASCAPSECNFSAYAFIHSKLRNRLAPDRVEKLVYIFCNAKNISDENIERYSRLEDLPRVFAEEDEEEDTGSDNQSEDIVYF</sequence>
<gene>
    <name evidence="2" type="ORF">JG688_00014629</name>
</gene>
<feature type="non-terminal residue" evidence="2">
    <location>
        <position position="1"/>
    </location>
</feature>
<dbReference type="AlphaFoldDB" id="A0A8J5IFN5"/>
<protein>
    <recommendedName>
        <fullName evidence="4">HAT C-terminal dimerisation domain-containing protein</fullName>
    </recommendedName>
</protein>
<keyword evidence="3" id="KW-1185">Reference proteome</keyword>
<name>A0A8J5IFN5_9STRA</name>
<accession>A0A8J5IFN5</accession>
<comment type="caution">
    <text evidence="2">The sequence shown here is derived from an EMBL/GenBank/DDBJ whole genome shotgun (WGS) entry which is preliminary data.</text>
</comment>
<evidence type="ECO:0000313" key="2">
    <source>
        <dbReference type="EMBL" id="KAG6949421.1"/>
    </source>
</evidence>
<dbReference type="EMBL" id="JAENGY010001425">
    <property type="protein sequence ID" value="KAG6949421.1"/>
    <property type="molecule type" value="Genomic_DNA"/>
</dbReference>
<evidence type="ECO:0000313" key="3">
    <source>
        <dbReference type="Proteomes" id="UP000709295"/>
    </source>
</evidence>
<proteinExistence type="predicted"/>
<dbReference type="Proteomes" id="UP000709295">
    <property type="component" value="Unassembled WGS sequence"/>
</dbReference>
<feature type="region of interest" description="Disordered" evidence="1">
    <location>
        <begin position="94"/>
        <end position="114"/>
    </location>
</feature>
<evidence type="ECO:0008006" key="4">
    <source>
        <dbReference type="Google" id="ProtNLM"/>
    </source>
</evidence>
<evidence type="ECO:0000256" key="1">
    <source>
        <dbReference type="SAM" id="MobiDB-lite"/>
    </source>
</evidence>
<reference evidence="2" key="1">
    <citation type="submission" date="2021-01" db="EMBL/GenBank/DDBJ databases">
        <title>Phytophthora aleatoria, a newly-described species from Pinus radiata is distinct from Phytophthora cactorum isolates based on comparative genomics.</title>
        <authorList>
            <person name="Mcdougal R."/>
            <person name="Panda P."/>
            <person name="Williams N."/>
            <person name="Studholme D.J."/>
        </authorList>
    </citation>
    <scope>NUCLEOTIDE SEQUENCE</scope>
    <source>
        <strain evidence="2">NZFS 4037</strain>
    </source>
</reference>
<organism evidence="2 3">
    <name type="scientific">Phytophthora aleatoria</name>
    <dbReference type="NCBI Taxonomy" id="2496075"/>
    <lineage>
        <taxon>Eukaryota</taxon>
        <taxon>Sar</taxon>
        <taxon>Stramenopiles</taxon>
        <taxon>Oomycota</taxon>
        <taxon>Peronosporomycetes</taxon>
        <taxon>Peronosporales</taxon>
        <taxon>Peronosporaceae</taxon>
        <taxon>Phytophthora</taxon>
    </lineage>
</organism>